<gene>
    <name evidence="2" type="ORF">SLUN_21820</name>
</gene>
<evidence type="ECO:0000313" key="3">
    <source>
        <dbReference type="Proteomes" id="UP000244201"/>
    </source>
</evidence>
<organism evidence="2 3">
    <name type="scientific">Streptomyces lunaelactis</name>
    <dbReference type="NCBI Taxonomy" id="1535768"/>
    <lineage>
        <taxon>Bacteria</taxon>
        <taxon>Bacillati</taxon>
        <taxon>Actinomycetota</taxon>
        <taxon>Actinomycetes</taxon>
        <taxon>Kitasatosporales</taxon>
        <taxon>Streptomycetaceae</taxon>
        <taxon>Streptomyces</taxon>
    </lineage>
</organism>
<name>A0A2R4T5L5_9ACTN</name>
<keyword evidence="3" id="KW-1185">Reference proteome</keyword>
<feature type="chain" id="PRO_5015320562" description="Secreted protein" evidence="1">
    <location>
        <begin position="28"/>
        <end position="148"/>
    </location>
</feature>
<feature type="signal peptide" evidence="1">
    <location>
        <begin position="1"/>
        <end position="27"/>
    </location>
</feature>
<dbReference type="Proteomes" id="UP000244201">
    <property type="component" value="Chromosome"/>
</dbReference>
<proteinExistence type="predicted"/>
<keyword evidence="1" id="KW-0732">Signal</keyword>
<evidence type="ECO:0008006" key="4">
    <source>
        <dbReference type="Google" id="ProtNLM"/>
    </source>
</evidence>
<dbReference type="RefSeq" id="WP_108150834.1">
    <property type="nucleotide sequence ID" value="NZ_CP026304.1"/>
</dbReference>
<dbReference type="OrthoDB" id="4312089at2"/>
<dbReference type="EMBL" id="CP026304">
    <property type="protein sequence ID" value="AVZ74408.1"/>
    <property type="molecule type" value="Genomic_DNA"/>
</dbReference>
<dbReference type="AlphaFoldDB" id="A0A2R4T5L5"/>
<sequence>MNKIRRAVTVAAAATSAVVLASTPASAYPTWQPWVPNAFSYCGPTTHSDPSTKVIHQACIIENLTHAQGVLLVRNNATVNILIDEGTVTWRRKDGSFITRVNCNEKVVRPGELTACYGETIYASPGDKAIGSYGYNNSYNITEPVINK</sequence>
<dbReference type="GeneID" id="55657892"/>
<evidence type="ECO:0000256" key="1">
    <source>
        <dbReference type="SAM" id="SignalP"/>
    </source>
</evidence>
<protein>
    <recommendedName>
        <fullName evidence="4">Secreted protein</fullName>
    </recommendedName>
</protein>
<accession>A0A2R4T5L5</accession>
<reference evidence="2 3" key="1">
    <citation type="submission" date="2018-01" db="EMBL/GenBank/DDBJ databases">
        <title>Complete genome sequence of Streptomyces lunaelactis MM109T, a Ferroverdin A producer isolated from cave moonmilk deposits.</title>
        <authorList>
            <person name="Naome A."/>
            <person name="Martinet L."/>
            <person name="Maciejewska M."/>
            <person name="Anderssen S."/>
            <person name="Adam D."/>
            <person name="Tenconi E."/>
            <person name="Deflandre B."/>
            <person name="Arguelles-Arias A."/>
            <person name="Calusinska M."/>
            <person name="Copieters W."/>
            <person name="Karim L."/>
            <person name="Hanikenne M."/>
            <person name="Baurain D."/>
            <person name="van Wezel G."/>
            <person name="Smargiasso N."/>
            <person name="de Pauw E."/>
            <person name="Delfosse P."/>
            <person name="Rigali S."/>
        </authorList>
    </citation>
    <scope>NUCLEOTIDE SEQUENCE [LARGE SCALE GENOMIC DNA]</scope>
    <source>
        <strain evidence="2 3">MM109</strain>
    </source>
</reference>
<evidence type="ECO:0000313" key="2">
    <source>
        <dbReference type="EMBL" id="AVZ74408.1"/>
    </source>
</evidence>
<dbReference type="KEGG" id="slk:SLUN_21820"/>